<sequence>TIGTQVKNQLGRLLGLSRGAVQSIRHHRLTKPLLTLGMYSRHENVAVAHSETFGWIFDAEHVNRHEKALKGRMLFRSWLESGSGTFHIAAKPGAGKSTLMKFLAQHVKTRCLLKTWANGQKVVICKFFFWKPGPEALNSINAMIRMLLYEALEQCPELAQDVLPQLAATAGNLDISHCPVLQDMDFQHVFQLLLSQRNKGGIQRKFYVFIDGLDEYKETPQHTYKHLIALLLSWVDYAAGDFKICVSSREYDVCLDGFSSRVGIRLQDLTHDDMTNYVGSIRNRNQNFVDLEKPEGGAQSLIRDVVEKSSGVFLWVSLVAKLLDDASDDGNPFQTL</sequence>
<proteinExistence type="predicted"/>
<gene>
    <name evidence="3" type="ORF">QBC35DRAFT_350199</name>
</gene>
<dbReference type="InterPro" id="IPR027417">
    <property type="entry name" value="P-loop_NTPase"/>
</dbReference>
<feature type="non-terminal residue" evidence="3">
    <location>
        <position position="1"/>
    </location>
</feature>
<dbReference type="AlphaFoldDB" id="A0AAN6WRZ9"/>
<keyword evidence="1" id="KW-0677">Repeat</keyword>
<dbReference type="Pfam" id="PF24883">
    <property type="entry name" value="NPHP3_N"/>
    <property type="match status" value="1"/>
</dbReference>
<feature type="non-terminal residue" evidence="3">
    <location>
        <position position="336"/>
    </location>
</feature>
<dbReference type="EMBL" id="MU864418">
    <property type="protein sequence ID" value="KAK4186643.1"/>
    <property type="molecule type" value="Genomic_DNA"/>
</dbReference>
<feature type="domain" description="Nephrocystin 3-like N-terminal" evidence="2">
    <location>
        <begin position="74"/>
        <end position="249"/>
    </location>
</feature>
<dbReference type="Proteomes" id="UP001302126">
    <property type="component" value="Unassembled WGS sequence"/>
</dbReference>
<dbReference type="PANTHER" id="PTHR10039">
    <property type="entry name" value="AMELOGENIN"/>
    <property type="match status" value="1"/>
</dbReference>
<keyword evidence="4" id="KW-1185">Reference proteome</keyword>
<dbReference type="PANTHER" id="PTHR10039:SF5">
    <property type="entry name" value="NACHT DOMAIN-CONTAINING PROTEIN"/>
    <property type="match status" value="1"/>
</dbReference>
<accession>A0AAN6WRZ9</accession>
<dbReference type="Gene3D" id="3.40.50.300">
    <property type="entry name" value="P-loop containing nucleotide triphosphate hydrolases"/>
    <property type="match status" value="1"/>
</dbReference>
<reference evidence="3" key="1">
    <citation type="journal article" date="2023" name="Mol. Phylogenet. Evol.">
        <title>Genome-scale phylogeny and comparative genomics of the fungal order Sordariales.</title>
        <authorList>
            <person name="Hensen N."/>
            <person name="Bonometti L."/>
            <person name="Westerberg I."/>
            <person name="Brannstrom I.O."/>
            <person name="Guillou S."/>
            <person name="Cros-Aarteil S."/>
            <person name="Calhoun S."/>
            <person name="Haridas S."/>
            <person name="Kuo A."/>
            <person name="Mondo S."/>
            <person name="Pangilinan J."/>
            <person name="Riley R."/>
            <person name="LaButti K."/>
            <person name="Andreopoulos B."/>
            <person name="Lipzen A."/>
            <person name="Chen C."/>
            <person name="Yan M."/>
            <person name="Daum C."/>
            <person name="Ng V."/>
            <person name="Clum A."/>
            <person name="Steindorff A."/>
            <person name="Ohm R.A."/>
            <person name="Martin F."/>
            <person name="Silar P."/>
            <person name="Natvig D.O."/>
            <person name="Lalanne C."/>
            <person name="Gautier V."/>
            <person name="Ament-Velasquez S.L."/>
            <person name="Kruys A."/>
            <person name="Hutchinson M.I."/>
            <person name="Powell A.J."/>
            <person name="Barry K."/>
            <person name="Miller A.N."/>
            <person name="Grigoriev I.V."/>
            <person name="Debuchy R."/>
            <person name="Gladieux P."/>
            <person name="Hiltunen Thoren M."/>
            <person name="Johannesson H."/>
        </authorList>
    </citation>
    <scope>NUCLEOTIDE SEQUENCE</scope>
    <source>
        <strain evidence="3">PSN309</strain>
    </source>
</reference>
<dbReference type="SUPFAM" id="SSF52540">
    <property type="entry name" value="P-loop containing nucleoside triphosphate hydrolases"/>
    <property type="match status" value="1"/>
</dbReference>
<evidence type="ECO:0000313" key="4">
    <source>
        <dbReference type="Proteomes" id="UP001302126"/>
    </source>
</evidence>
<evidence type="ECO:0000259" key="2">
    <source>
        <dbReference type="Pfam" id="PF24883"/>
    </source>
</evidence>
<comment type="caution">
    <text evidence="3">The sequence shown here is derived from an EMBL/GenBank/DDBJ whole genome shotgun (WGS) entry which is preliminary data.</text>
</comment>
<evidence type="ECO:0000256" key="1">
    <source>
        <dbReference type="ARBA" id="ARBA00022737"/>
    </source>
</evidence>
<organism evidence="3 4">
    <name type="scientific">Podospora australis</name>
    <dbReference type="NCBI Taxonomy" id="1536484"/>
    <lineage>
        <taxon>Eukaryota</taxon>
        <taxon>Fungi</taxon>
        <taxon>Dikarya</taxon>
        <taxon>Ascomycota</taxon>
        <taxon>Pezizomycotina</taxon>
        <taxon>Sordariomycetes</taxon>
        <taxon>Sordariomycetidae</taxon>
        <taxon>Sordariales</taxon>
        <taxon>Podosporaceae</taxon>
        <taxon>Podospora</taxon>
    </lineage>
</organism>
<evidence type="ECO:0000313" key="3">
    <source>
        <dbReference type="EMBL" id="KAK4186643.1"/>
    </source>
</evidence>
<reference evidence="3" key="2">
    <citation type="submission" date="2023-05" db="EMBL/GenBank/DDBJ databases">
        <authorList>
            <consortium name="Lawrence Berkeley National Laboratory"/>
            <person name="Steindorff A."/>
            <person name="Hensen N."/>
            <person name="Bonometti L."/>
            <person name="Westerberg I."/>
            <person name="Brannstrom I.O."/>
            <person name="Guillou S."/>
            <person name="Cros-Aarteil S."/>
            <person name="Calhoun S."/>
            <person name="Haridas S."/>
            <person name="Kuo A."/>
            <person name="Mondo S."/>
            <person name="Pangilinan J."/>
            <person name="Riley R."/>
            <person name="Labutti K."/>
            <person name="Andreopoulos B."/>
            <person name="Lipzen A."/>
            <person name="Chen C."/>
            <person name="Yanf M."/>
            <person name="Daum C."/>
            <person name="Ng V."/>
            <person name="Clum A."/>
            <person name="Ohm R."/>
            <person name="Martin F."/>
            <person name="Silar P."/>
            <person name="Natvig D."/>
            <person name="Lalanne C."/>
            <person name="Gautier V."/>
            <person name="Ament-Velasquez S.L."/>
            <person name="Kruys A."/>
            <person name="Hutchinson M.I."/>
            <person name="Powell A.J."/>
            <person name="Barry K."/>
            <person name="Miller A.N."/>
            <person name="Grigoriev I.V."/>
            <person name="Debuchy R."/>
            <person name="Gladieux P."/>
            <person name="Thoren M.H."/>
            <person name="Johannesson H."/>
        </authorList>
    </citation>
    <scope>NUCLEOTIDE SEQUENCE</scope>
    <source>
        <strain evidence="3">PSN309</strain>
    </source>
</reference>
<dbReference type="InterPro" id="IPR056884">
    <property type="entry name" value="NPHP3-like_N"/>
</dbReference>
<protein>
    <recommendedName>
        <fullName evidence="2">Nephrocystin 3-like N-terminal domain-containing protein</fullName>
    </recommendedName>
</protein>
<name>A0AAN6WRZ9_9PEZI</name>